<evidence type="ECO:0000259" key="11">
    <source>
        <dbReference type="Pfam" id="PF00482"/>
    </source>
</evidence>
<comment type="subcellular location">
    <subcellularLocation>
        <location evidence="1">Cell inner membrane</location>
        <topology evidence="1">Multi-pass membrane protein</topology>
    </subcellularLocation>
    <subcellularLocation>
        <location evidence="9">Cell membrane</location>
        <topology evidence="9">Multi-pass membrane protein</topology>
    </subcellularLocation>
</comment>
<dbReference type="Proteomes" id="UP000034682">
    <property type="component" value="Unassembled WGS sequence"/>
</dbReference>
<dbReference type="InterPro" id="IPR001992">
    <property type="entry name" value="T2SS_GspF/T4SS_PilC_CS"/>
</dbReference>
<evidence type="ECO:0000256" key="1">
    <source>
        <dbReference type="ARBA" id="ARBA00004429"/>
    </source>
</evidence>
<feature type="transmembrane region" description="Helical" evidence="10">
    <location>
        <begin position="122"/>
        <end position="144"/>
    </location>
</feature>
<feature type="transmembrane region" description="Helical" evidence="10">
    <location>
        <begin position="164"/>
        <end position="193"/>
    </location>
</feature>
<comment type="similarity">
    <text evidence="2 9">Belongs to the GSP F family.</text>
</comment>
<dbReference type="GO" id="GO:0015628">
    <property type="term" value="P:protein secretion by the type II secretion system"/>
    <property type="evidence" value="ECO:0007669"/>
    <property type="project" value="TreeGrafter"/>
</dbReference>
<evidence type="ECO:0000256" key="10">
    <source>
        <dbReference type="SAM" id="Phobius"/>
    </source>
</evidence>
<organism evidence="12 13">
    <name type="scientific">Candidatus Giovannonibacteria bacterium GW2011_GWB1_47_6b</name>
    <dbReference type="NCBI Taxonomy" id="1618655"/>
    <lineage>
        <taxon>Bacteria</taxon>
        <taxon>Candidatus Giovannoniibacteriota</taxon>
    </lineage>
</organism>
<evidence type="ECO:0000313" key="12">
    <source>
        <dbReference type="EMBL" id="KKU76700.1"/>
    </source>
</evidence>
<evidence type="ECO:0000256" key="4">
    <source>
        <dbReference type="ARBA" id="ARBA00022475"/>
    </source>
</evidence>
<dbReference type="PRINTS" id="PR00812">
    <property type="entry name" value="BCTERIALGSPF"/>
</dbReference>
<dbReference type="GO" id="GO:0005886">
    <property type="term" value="C:plasma membrane"/>
    <property type="evidence" value="ECO:0007669"/>
    <property type="project" value="UniProtKB-SubCell"/>
</dbReference>
<proteinExistence type="inferred from homology"/>
<dbReference type="AlphaFoldDB" id="A0A0G1W319"/>
<reference evidence="12 13" key="1">
    <citation type="journal article" date="2015" name="Nature">
        <title>rRNA introns, odd ribosomes, and small enigmatic genomes across a large radiation of phyla.</title>
        <authorList>
            <person name="Brown C.T."/>
            <person name="Hug L.A."/>
            <person name="Thomas B.C."/>
            <person name="Sharon I."/>
            <person name="Castelle C.J."/>
            <person name="Singh A."/>
            <person name="Wilkins M.J."/>
            <person name="Williams K.H."/>
            <person name="Banfield J.F."/>
        </authorList>
    </citation>
    <scope>NUCLEOTIDE SEQUENCE [LARGE SCALE GENOMIC DNA]</scope>
</reference>
<dbReference type="PANTHER" id="PTHR30012">
    <property type="entry name" value="GENERAL SECRETION PATHWAY PROTEIN"/>
    <property type="match status" value="1"/>
</dbReference>
<comment type="caution">
    <text evidence="12">The sequence shown here is derived from an EMBL/GenBank/DDBJ whole genome shotgun (WGS) entry which is preliminary data.</text>
</comment>
<evidence type="ECO:0000256" key="7">
    <source>
        <dbReference type="ARBA" id="ARBA00022989"/>
    </source>
</evidence>
<dbReference type="Pfam" id="PF00482">
    <property type="entry name" value="T2SSF"/>
    <property type="match status" value="2"/>
</dbReference>
<dbReference type="InterPro" id="IPR042094">
    <property type="entry name" value="T2SS_GspF_sf"/>
</dbReference>
<keyword evidence="4" id="KW-1003">Cell membrane</keyword>
<protein>
    <submittedName>
        <fullName evidence="12">Type II secretion system F domain protein</fullName>
    </submittedName>
</protein>
<dbReference type="PROSITE" id="PS00874">
    <property type="entry name" value="T2SP_F"/>
    <property type="match status" value="1"/>
</dbReference>
<dbReference type="InterPro" id="IPR018076">
    <property type="entry name" value="T2SS_GspF_dom"/>
</dbReference>
<keyword evidence="7 10" id="KW-1133">Transmembrane helix</keyword>
<evidence type="ECO:0000256" key="3">
    <source>
        <dbReference type="ARBA" id="ARBA00022448"/>
    </source>
</evidence>
<feature type="domain" description="Type II secretion system protein GspF" evidence="11">
    <location>
        <begin position="225"/>
        <end position="348"/>
    </location>
</feature>
<keyword evidence="8 10" id="KW-0472">Membrane</keyword>
<name>A0A0G1W319_9BACT</name>
<feature type="domain" description="Type II secretion system protein GspF" evidence="11">
    <location>
        <begin position="23"/>
        <end position="145"/>
    </location>
</feature>
<dbReference type="EMBL" id="LCOK01000014">
    <property type="protein sequence ID" value="KKU76700.1"/>
    <property type="molecule type" value="Genomic_DNA"/>
</dbReference>
<evidence type="ECO:0000256" key="8">
    <source>
        <dbReference type="ARBA" id="ARBA00023136"/>
    </source>
</evidence>
<evidence type="ECO:0000313" key="13">
    <source>
        <dbReference type="Proteomes" id="UP000034682"/>
    </source>
</evidence>
<evidence type="ECO:0000256" key="5">
    <source>
        <dbReference type="ARBA" id="ARBA00022519"/>
    </source>
</evidence>
<feature type="transmembrane region" description="Helical" evidence="10">
    <location>
        <begin position="329"/>
        <end position="350"/>
    </location>
</feature>
<accession>A0A0G1W319</accession>
<dbReference type="PANTHER" id="PTHR30012:SF0">
    <property type="entry name" value="TYPE II SECRETION SYSTEM PROTEIN F-RELATED"/>
    <property type="match status" value="1"/>
</dbReference>
<dbReference type="Gene3D" id="1.20.81.30">
    <property type="entry name" value="Type II secretion system (T2SS), domain F"/>
    <property type="match status" value="2"/>
</dbReference>
<evidence type="ECO:0000256" key="6">
    <source>
        <dbReference type="ARBA" id="ARBA00022692"/>
    </source>
</evidence>
<sequence>MPQAPRAVRVVGRSVSIGARALFARHLAVMLKSGVTLTEALSTTRDAARGSLKAALEHVLQAVETGRSLSSAFADYPHIFPPLFVQATYAGEVSGTLSENLENIARELEKEKELVTKIRGALLYPAVVLVAAFLLALGLSFFVLPKIVPLFQGLRTELPLTTRALIRFSNFISAHGVSTAVGIILGACILVWLAKRPATRPFTHLIILRAPITGTMARNANMTRFSRTLGMLLRSGVSIDEALTITQKSLGNYYYQQALVAASMRIVKGARLSESLADYPHLFPMIATKMIRVGEEAGRFEETLLYLASFYEAEVDASTRTLSVVLEPLLLLLIGLVVGGLALAIITPIYEITGNIRY</sequence>
<evidence type="ECO:0000256" key="2">
    <source>
        <dbReference type="ARBA" id="ARBA00005745"/>
    </source>
</evidence>
<keyword evidence="6 9" id="KW-0812">Transmembrane</keyword>
<evidence type="ECO:0000256" key="9">
    <source>
        <dbReference type="RuleBase" id="RU003923"/>
    </source>
</evidence>
<keyword evidence="3 9" id="KW-0813">Transport</keyword>
<gene>
    <name evidence="12" type="ORF">UY02_C0014G0004</name>
</gene>
<dbReference type="FunFam" id="1.20.81.30:FF:000001">
    <property type="entry name" value="Type II secretion system protein F"/>
    <property type="match status" value="2"/>
</dbReference>
<dbReference type="InterPro" id="IPR003004">
    <property type="entry name" value="GspF/PilC"/>
</dbReference>
<keyword evidence="5" id="KW-0997">Cell inner membrane</keyword>